<evidence type="ECO:0000256" key="4">
    <source>
        <dbReference type="ARBA" id="ARBA00022516"/>
    </source>
</evidence>
<comment type="similarity">
    <text evidence="2">Belongs to the thiolase-like superfamily. FabH family.</text>
</comment>
<gene>
    <name evidence="12" type="ORF">HH308_05520</name>
</gene>
<dbReference type="InterPro" id="IPR013751">
    <property type="entry name" value="ACP_syn_III_N"/>
</dbReference>
<dbReference type="InterPro" id="IPR013747">
    <property type="entry name" value="ACP_syn_III_C"/>
</dbReference>
<comment type="caution">
    <text evidence="12">The sequence shown here is derived from an EMBL/GenBank/DDBJ whole genome shotgun (WGS) entry which is preliminary data.</text>
</comment>
<keyword evidence="3" id="KW-0963">Cytoplasm</keyword>
<feature type="domain" description="Beta-ketoacyl-[acyl-carrier-protein] synthase III C-terminal" evidence="10">
    <location>
        <begin position="253"/>
        <end position="341"/>
    </location>
</feature>
<evidence type="ECO:0000256" key="8">
    <source>
        <dbReference type="ARBA" id="ARBA00023160"/>
    </source>
</evidence>
<dbReference type="PANTHER" id="PTHR34069">
    <property type="entry name" value="3-OXOACYL-[ACYL-CARRIER-PROTEIN] SYNTHASE 3"/>
    <property type="match status" value="1"/>
</dbReference>
<dbReference type="SUPFAM" id="SSF53901">
    <property type="entry name" value="Thiolase-like"/>
    <property type="match status" value="1"/>
</dbReference>
<dbReference type="Pfam" id="PF08545">
    <property type="entry name" value="ACP_syn_III"/>
    <property type="match status" value="1"/>
</dbReference>
<keyword evidence="7" id="KW-0443">Lipid metabolism</keyword>
<dbReference type="Proteomes" id="UP000550729">
    <property type="component" value="Unassembled WGS sequence"/>
</dbReference>
<reference evidence="12 13" key="1">
    <citation type="submission" date="2020-04" db="EMBL/GenBank/DDBJ databases">
        <title>Gordonia sp. nov. TBRC 11910.</title>
        <authorList>
            <person name="Suriyachadkun C."/>
        </authorList>
    </citation>
    <scope>NUCLEOTIDE SEQUENCE [LARGE SCALE GENOMIC DNA]</scope>
    <source>
        <strain evidence="12 13">TBRC 11910</strain>
    </source>
</reference>
<sequence>MPLATTVGRPNVAMLGIGAYRPTRVVSNDEVCEVLDSTDEWIFERSGIRNRRWISGDESARTMAVAAAERAISNAGIAKEQVGALILATGSWKTKIPHGAPVVAYDLGINGIPAYDIAAGCGGFGYGLGIAADTVRSGTAEYVLLIGVETMSVVMDPTDRNTAFIFGDGAGAVIVGPSDVNGISPTVWGSDGENSAAIAQNYDIPEYMDRAQDYQNRDAATDPVGRMVVTMEGPRVFRWAAITLPKALSAVIERSGVDKSDIEVFIPHQANARINELMARNLGLADDIPIANDIENTGNTSAASIPLAMEEMLVSGKATGGQTALLLGFGAGLSYAGAVVTLPPAPTVTSL</sequence>
<evidence type="ECO:0000256" key="7">
    <source>
        <dbReference type="ARBA" id="ARBA00023098"/>
    </source>
</evidence>
<dbReference type="NCBIfam" id="NF006829">
    <property type="entry name" value="PRK09352.1"/>
    <property type="match status" value="1"/>
</dbReference>
<dbReference type="GO" id="GO:0044550">
    <property type="term" value="P:secondary metabolite biosynthetic process"/>
    <property type="evidence" value="ECO:0007669"/>
    <property type="project" value="TreeGrafter"/>
</dbReference>
<keyword evidence="6" id="KW-0276">Fatty acid metabolism</keyword>
<evidence type="ECO:0000256" key="1">
    <source>
        <dbReference type="ARBA" id="ARBA00005189"/>
    </source>
</evidence>
<dbReference type="InterPro" id="IPR004655">
    <property type="entry name" value="FabH"/>
</dbReference>
<dbReference type="EC" id="2.3.1.180" evidence="12"/>
<evidence type="ECO:0000259" key="10">
    <source>
        <dbReference type="Pfam" id="PF08541"/>
    </source>
</evidence>
<dbReference type="GO" id="GO:0033818">
    <property type="term" value="F:beta-ketoacyl-acyl-carrier-protein synthase III activity"/>
    <property type="evidence" value="ECO:0007669"/>
    <property type="project" value="UniProtKB-EC"/>
</dbReference>
<protein>
    <submittedName>
        <fullName evidence="12">Beta-ketoacyl-ACP synthase 3</fullName>
        <ecNumber evidence="12">2.3.1.180</ecNumber>
    </submittedName>
</protein>
<dbReference type="Pfam" id="PF08541">
    <property type="entry name" value="ACP_syn_III_C"/>
    <property type="match status" value="1"/>
</dbReference>
<dbReference type="InterPro" id="IPR016039">
    <property type="entry name" value="Thiolase-like"/>
</dbReference>
<evidence type="ECO:0000259" key="11">
    <source>
        <dbReference type="Pfam" id="PF08545"/>
    </source>
</evidence>
<dbReference type="GO" id="GO:0004315">
    <property type="term" value="F:3-oxoacyl-[acyl-carrier-protein] synthase activity"/>
    <property type="evidence" value="ECO:0007669"/>
    <property type="project" value="InterPro"/>
</dbReference>
<feature type="domain" description="Beta-ketoacyl-[acyl-carrier-protein] synthase III N-terminal" evidence="11">
    <location>
        <begin position="115"/>
        <end position="192"/>
    </location>
</feature>
<keyword evidence="9 12" id="KW-0012">Acyltransferase</keyword>
<dbReference type="Gene3D" id="3.40.47.10">
    <property type="match status" value="2"/>
</dbReference>
<dbReference type="AlphaFoldDB" id="A0A848KW39"/>
<evidence type="ECO:0000256" key="9">
    <source>
        <dbReference type="ARBA" id="ARBA00023315"/>
    </source>
</evidence>
<name>A0A848KW39_9ACTN</name>
<dbReference type="RefSeq" id="WP_170193171.1">
    <property type="nucleotide sequence ID" value="NZ_JABBNB010000004.1"/>
</dbReference>
<dbReference type="NCBIfam" id="TIGR00747">
    <property type="entry name" value="fabH"/>
    <property type="match status" value="1"/>
</dbReference>
<comment type="pathway">
    <text evidence="1">Lipid metabolism.</text>
</comment>
<dbReference type="GO" id="GO:0006633">
    <property type="term" value="P:fatty acid biosynthetic process"/>
    <property type="evidence" value="ECO:0007669"/>
    <property type="project" value="UniProtKB-KW"/>
</dbReference>
<dbReference type="EMBL" id="JABBNB010000004">
    <property type="protein sequence ID" value="NMO00673.1"/>
    <property type="molecule type" value="Genomic_DNA"/>
</dbReference>
<evidence type="ECO:0000313" key="13">
    <source>
        <dbReference type="Proteomes" id="UP000550729"/>
    </source>
</evidence>
<evidence type="ECO:0000256" key="3">
    <source>
        <dbReference type="ARBA" id="ARBA00022490"/>
    </source>
</evidence>
<evidence type="ECO:0000256" key="6">
    <source>
        <dbReference type="ARBA" id="ARBA00022832"/>
    </source>
</evidence>
<proteinExistence type="inferred from homology"/>
<accession>A0A848KW39</accession>
<keyword evidence="8" id="KW-0275">Fatty acid biosynthesis</keyword>
<keyword evidence="4" id="KW-0444">Lipid biosynthesis</keyword>
<organism evidence="12 13">
    <name type="scientific">Gordonia asplenii</name>
    <dbReference type="NCBI Taxonomy" id="2725283"/>
    <lineage>
        <taxon>Bacteria</taxon>
        <taxon>Bacillati</taxon>
        <taxon>Actinomycetota</taxon>
        <taxon>Actinomycetes</taxon>
        <taxon>Mycobacteriales</taxon>
        <taxon>Gordoniaceae</taxon>
        <taxon>Gordonia</taxon>
    </lineage>
</organism>
<dbReference type="PANTHER" id="PTHR34069:SF2">
    <property type="entry name" value="BETA-KETOACYL-[ACYL-CARRIER-PROTEIN] SYNTHASE III"/>
    <property type="match status" value="1"/>
</dbReference>
<evidence type="ECO:0000256" key="2">
    <source>
        <dbReference type="ARBA" id="ARBA00008642"/>
    </source>
</evidence>
<evidence type="ECO:0000313" key="12">
    <source>
        <dbReference type="EMBL" id="NMO00673.1"/>
    </source>
</evidence>
<keyword evidence="13" id="KW-1185">Reference proteome</keyword>
<evidence type="ECO:0000256" key="5">
    <source>
        <dbReference type="ARBA" id="ARBA00022679"/>
    </source>
</evidence>
<dbReference type="CDD" id="cd00830">
    <property type="entry name" value="KAS_III"/>
    <property type="match status" value="1"/>
</dbReference>
<keyword evidence="5 12" id="KW-0808">Transferase</keyword>